<keyword evidence="1" id="KW-0812">Transmembrane</keyword>
<keyword evidence="1" id="KW-0472">Membrane</keyword>
<reference evidence="2 3" key="1">
    <citation type="submission" date="2016-02" db="EMBL/GenBank/DDBJ databases">
        <authorList>
            <person name="Wen L."/>
            <person name="He K."/>
            <person name="Yang H."/>
        </authorList>
    </citation>
    <scope>NUCLEOTIDE SEQUENCE [LARGE SCALE GENOMIC DNA]</scope>
    <source>
        <strain evidence="2 3">CD09_2</strain>
    </source>
</reference>
<organism evidence="2 3">
    <name type="scientific">Sphingobium yanoikuyae</name>
    <name type="common">Sphingomonas yanoikuyae</name>
    <dbReference type="NCBI Taxonomy" id="13690"/>
    <lineage>
        <taxon>Bacteria</taxon>
        <taxon>Pseudomonadati</taxon>
        <taxon>Pseudomonadota</taxon>
        <taxon>Alphaproteobacteria</taxon>
        <taxon>Sphingomonadales</taxon>
        <taxon>Sphingomonadaceae</taxon>
        <taxon>Sphingobium</taxon>
    </lineage>
</organism>
<protein>
    <recommendedName>
        <fullName evidence="4">DUF1109 domain-containing protein</fullName>
    </recommendedName>
</protein>
<dbReference type="InterPro" id="IPR009495">
    <property type="entry name" value="NrsF"/>
</dbReference>
<proteinExistence type="predicted"/>
<evidence type="ECO:0000313" key="2">
    <source>
        <dbReference type="EMBL" id="OAH45391.1"/>
    </source>
</evidence>
<feature type="transmembrane region" description="Helical" evidence="1">
    <location>
        <begin position="161"/>
        <end position="179"/>
    </location>
</feature>
<dbReference type="OrthoDB" id="7256301at2"/>
<dbReference type="Pfam" id="PF06532">
    <property type="entry name" value="NrsF"/>
    <property type="match status" value="1"/>
</dbReference>
<feature type="transmembrane region" description="Helical" evidence="1">
    <location>
        <begin position="131"/>
        <end position="149"/>
    </location>
</feature>
<dbReference type="EMBL" id="LSTR01000025">
    <property type="protein sequence ID" value="OAH45391.1"/>
    <property type="molecule type" value="Genomic_DNA"/>
</dbReference>
<gene>
    <name evidence="2" type="ORF">AX777_17440</name>
</gene>
<evidence type="ECO:0000313" key="3">
    <source>
        <dbReference type="Proteomes" id="UP000077262"/>
    </source>
</evidence>
<feature type="transmembrane region" description="Helical" evidence="1">
    <location>
        <begin position="185"/>
        <end position="207"/>
    </location>
</feature>
<comment type="caution">
    <text evidence="2">The sequence shown here is derived from an EMBL/GenBank/DDBJ whole genome shotgun (WGS) entry which is preliminary data.</text>
</comment>
<name>A0A177JYG4_SPHYA</name>
<sequence length="213" mass="22579">MSNESLIDTLVGELRPVKRQKPLRHAIWLLGLAVVELAAFLALGTMRPDIGSALGTAAFWWKLGSLGILAIAGTLVALQSFDPSRSPRQGLRRWTALAVIALLVGWIIDIGSAGVQALVARLSWQMGLECLVTMTALSIPPLVALGILMRSGASTDGSGSALAVGAGSATWGAFVFAFHCPSDDPFYIVVWYSLSCAIVVGLARLVLPRVARW</sequence>
<dbReference type="RefSeq" id="WP_063976223.1">
    <property type="nucleotide sequence ID" value="NZ_LSTR01000025.1"/>
</dbReference>
<dbReference type="AlphaFoldDB" id="A0A177JYG4"/>
<feature type="transmembrane region" description="Helical" evidence="1">
    <location>
        <begin position="99"/>
        <end position="119"/>
    </location>
</feature>
<evidence type="ECO:0008006" key="4">
    <source>
        <dbReference type="Google" id="ProtNLM"/>
    </source>
</evidence>
<evidence type="ECO:0000256" key="1">
    <source>
        <dbReference type="SAM" id="Phobius"/>
    </source>
</evidence>
<dbReference type="Proteomes" id="UP000077262">
    <property type="component" value="Unassembled WGS sequence"/>
</dbReference>
<accession>A0A177JYG4</accession>
<keyword evidence="1" id="KW-1133">Transmembrane helix</keyword>
<feature type="transmembrane region" description="Helical" evidence="1">
    <location>
        <begin position="26"/>
        <end position="46"/>
    </location>
</feature>
<feature type="transmembrane region" description="Helical" evidence="1">
    <location>
        <begin position="58"/>
        <end position="78"/>
    </location>
</feature>